<dbReference type="Pfam" id="PF13411">
    <property type="entry name" value="MerR_1"/>
    <property type="match status" value="1"/>
</dbReference>
<dbReference type="EMBL" id="JBEHGX010000001">
    <property type="protein sequence ID" value="MER0124158.1"/>
    <property type="molecule type" value="Genomic_DNA"/>
</dbReference>
<keyword evidence="4" id="KW-1185">Reference proteome</keyword>
<organism evidence="3 4">
    <name type="scientific">Franconibacter daqui</name>
    <dbReference type="NCBI Taxonomy" id="2047724"/>
    <lineage>
        <taxon>Bacteria</taxon>
        <taxon>Pseudomonadati</taxon>
        <taxon>Pseudomonadota</taxon>
        <taxon>Gammaproteobacteria</taxon>
        <taxon>Enterobacterales</taxon>
        <taxon>Enterobacteriaceae</taxon>
        <taxon>Franconibacter</taxon>
    </lineage>
</organism>
<feature type="region of interest" description="Disordered" evidence="1">
    <location>
        <begin position="184"/>
        <end position="212"/>
    </location>
</feature>
<evidence type="ECO:0000256" key="1">
    <source>
        <dbReference type="SAM" id="MobiDB-lite"/>
    </source>
</evidence>
<feature type="compositionally biased region" description="Basic and acidic residues" evidence="1">
    <location>
        <begin position="190"/>
        <end position="212"/>
    </location>
</feature>
<gene>
    <name evidence="3" type="ORF">ABQG75_00160</name>
</gene>
<sequence length="212" mass="24052">MLTSVSTVCRMLNILPMTLKGWQAALLISSPHEKGYSEPQVAQIRVVRVLTSSGDTLSDIYTLLNDSWYYRPSGWEARRQEFILQLKSGTDETRSRFLWELYSSYSPGDVRTFILLPLTDGLCQKGSDILRTRFITCLVSHINRLSQTGVEDSITLPLLDIVKTVKLHLPSFICREPSTGTRISMLNSSKRHDSGERAFWKPDTPVKSKEVL</sequence>
<protein>
    <submittedName>
        <fullName evidence="3">MerR family transcriptional regulator</fullName>
    </submittedName>
</protein>
<proteinExistence type="predicted"/>
<reference evidence="3 4" key="1">
    <citation type="submission" date="2024-06" db="EMBL/GenBank/DDBJ databases">
        <title>Fanconibacter daqui strain Q02 whole shotgun sequencing project.</title>
        <authorList>
            <person name="Rodrigues J.W.A."/>
            <person name="Viana L.C."/>
            <person name="Vieira E.C."/>
            <person name="Souza F.O.L."/>
            <person name="Alegria O.C."/>
            <person name="Patroca S."/>
            <person name="Cruz A.C.R."/>
            <person name="Nunes A.R.C."/>
        </authorList>
    </citation>
    <scope>NUCLEOTIDE SEQUENCE [LARGE SCALE GENOMIC DNA]</scope>
    <source>
        <strain evidence="3 4">Q02</strain>
    </source>
</reference>
<dbReference type="InterPro" id="IPR000551">
    <property type="entry name" value="MerR-type_HTH_dom"/>
</dbReference>
<comment type="caution">
    <text evidence="3">The sequence shown here is derived from an EMBL/GenBank/DDBJ whole genome shotgun (WGS) entry which is preliminary data.</text>
</comment>
<accession>A0ABV1PH45</accession>
<evidence type="ECO:0000313" key="3">
    <source>
        <dbReference type="EMBL" id="MER0124158.1"/>
    </source>
</evidence>
<evidence type="ECO:0000259" key="2">
    <source>
        <dbReference type="Pfam" id="PF13411"/>
    </source>
</evidence>
<dbReference type="InterPro" id="IPR009061">
    <property type="entry name" value="DNA-bd_dom_put_sf"/>
</dbReference>
<evidence type="ECO:0000313" key="4">
    <source>
        <dbReference type="Proteomes" id="UP001447374"/>
    </source>
</evidence>
<feature type="domain" description="HTH merR-type" evidence="2">
    <location>
        <begin position="4"/>
        <end position="65"/>
    </location>
</feature>
<dbReference type="RefSeq" id="WP_349950594.1">
    <property type="nucleotide sequence ID" value="NZ_JBEHGX010000001.1"/>
</dbReference>
<name>A0ABV1PH45_9ENTR</name>
<dbReference type="SUPFAM" id="SSF46955">
    <property type="entry name" value="Putative DNA-binding domain"/>
    <property type="match status" value="1"/>
</dbReference>
<dbReference type="Proteomes" id="UP001447374">
    <property type="component" value="Unassembled WGS sequence"/>
</dbReference>